<keyword evidence="3" id="KW-1185">Reference proteome</keyword>
<gene>
    <name evidence="2" type="ORF">NEDG_02179</name>
</gene>
<reference evidence="2 3" key="1">
    <citation type="submission" date="2016-02" db="EMBL/GenBank/DDBJ databases">
        <title>Discovery of a natural microsporidian pathogen with a broad tissue tropism in Caenorhabditis elegans.</title>
        <authorList>
            <person name="Luallen R.J."/>
            <person name="Reinke A.W."/>
            <person name="Tong L."/>
            <person name="Botts M.R."/>
            <person name="Felix M.-A."/>
            <person name="Troemel E.R."/>
        </authorList>
    </citation>
    <scope>NUCLEOTIDE SEQUENCE [LARGE SCALE GENOMIC DNA]</scope>
    <source>
        <strain evidence="2 3">JUm2807</strain>
    </source>
</reference>
<accession>A0A177EKX7</accession>
<keyword evidence="1" id="KW-0472">Membrane</keyword>
<proteinExistence type="predicted"/>
<evidence type="ECO:0000313" key="2">
    <source>
        <dbReference type="EMBL" id="OAG32597.1"/>
    </source>
</evidence>
<dbReference type="GeneID" id="93648529"/>
<feature type="transmembrane region" description="Helical" evidence="1">
    <location>
        <begin position="30"/>
        <end position="55"/>
    </location>
</feature>
<dbReference type="EMBL" id="LTDL01000001">
    <property type="protein sequence ID" value="OAG32597.1"/>
    <property type="molecule type" value="Genomic_DNA"/>
</dbReference>
<name>A0A177EKX7_9MICR</name>
<keyword evidence="1" id="KW-0812">Transmembrane</keyword>
<comment type="caution">
    <text evidence="2">The sequence shown here is derived from an EMBL/GenBank/DDBJ whole genome shotgun (WGS) entry which is preliminary data.</text>
</comment>
<evidence type="ECO:0000256" key="1">
    <source>
        <dbReference type="SAM" id="Phobius"/>
    </source>
</evidence>
<dbReference type="RefSeq" id="XP_067545795.1">
    <property type="nucleotide sequence ID" value="XM_067689597.1"/>
</dbReference>
<evidence type="ECO:0000313" key="3">
    <source>
        <dbReference type="Proteomes" id="UP000185944"/>
    </source>
</evidence>
<organism evidence="2 3">
    <name type="scientific">Nematocida displodere</name>
    <dbReference type="NCBI Taxonomy" id="1805483"/>
    <lineage>
        <taxon>Eukaryota</taxon>
        <taxon>Fungi</taxon>
        <taxon>Fungi incertae sedis</taxon>
        <taxon>Microsporidia</taxon>
        <taxon>Nematocida</taxon>
    </lineage>
</organism>
<sequence length="175" mass="18970">MDDCSSIAFGSDEEITQEPPLEDMSANTILYVYIKKITIVFLCALFATFAILFTINNIAAANSSKAAQTGNEAYDTCSSIIGNVFGACTANSTHVHYSDLNTTKAYPLCSHVLRPQNSLVNLGIQDFLTAKIKEGDKNALFLVTDLLFQNGNMLAKLATTTAFEAIKINHSTDEV</sequence>
<dbReference type="VEuPathDB" id="MicrosporidiaDB:NEDG_02179"/>
<protein>
    <submittedName>
        <fullName evidence="2">Uncharacterized protein</fullName>
    </submittedName>
</protein>
<dbReference type="Proteomes" id="UP000185944">
    <property type="component" value="Unassembled WGS sequence"/>
</dbReference>
<dbReference type="AlphaFoldDB" id="A0A177EKX7"/>
<keyword evidence="1" id="KW-1133">Transmembrane helix</keyword>